<dbReference type="PROSITE" id="PS00175">
    <property type="entry name" value="PG_MUTASE"/>
    <property type="match status" value="1"/>
</dbReference>
<dbReference type="CDD" id="cd07067">
    <property type="entry name" value="HP_PGM_like"/>
    <property type="match status" value="1"/>
</dbReference>
<feature type="active site" description="Tele-phosphohistidine intermediate" evidence="2">
    <location>
        <position position="8"/>
    </location>
</feature>
<dbReference type="InterPro" id="IPR001345">
    <property type="entry name" value="PG/BPGM_mutase_AS"/>
</dbReference>
<dbReference type="GO" id="GO:0005829">
    <property type="term" value="C:cytosol"/>
    <property type="evidence" value="ECO:0007669"/>
    <property type="project" value="TreeGrafter"/>
</dbReference>
<dbReference type="EMBL" id="ML978713">
    <property type="protein sequence ID" value="KAF2090318.1"/>
    <property type="molecule type" value="Genomic_DNA"/>
</dbReference>
<comment type="caution">
    <text evidence="5">The sequence shown here is derived from an EMBL/GenBank/DDBJ whole genome shotgun (WGS) entry which is preliminary data.</text>
</comment>
<feature type="region of interest" description="Disordered" evidence="4">
    <location>
        <begin position="227"/>
        <end position="271"/>
    </location>
</feature>
<evidence type="ECO:0000256" key="2">
    <source>
        <dbReference type="PIRSR" id="PIRSR613078-1"/>
    </source>
</evidence>
<proteinExistence type="predicted"/>
<evidence type="ECO:0000256" key="1">
    <source>
        <dbReference type="ARBA" id="ARBA00022801"/>
    </source>
</evidence>
<reference evidence="5" key="1">
    <citation type="journal article" date="2020" name="Stud. Mycol.">
        <title>101 Dothideomycetes genomes: a test case for predicting lifestyles and emergence of pathogens.</title>
        <authorList>
            <person name="Haridas S."/>
            <person name="Albert R."/>
            <person name="Binder M."/>
            <person name="Bloem J."/>
            <person name="Labutti K."/>
            <person name="Salamov A."/>
            <person name="Andreopoulos B."/>
            <person name="Baker S."/>
            <person name="Barry K."/>
            <person name="Bills G."/>
            <person name="Bluhm B."/>
            <person name="Cannon C."/>
            <person name="Castanera R."/>
            <person name="Culley D."/>
            <person name="Daum C."/>
            <person name="Ezra D."/>
            <person name="Gonzalez J."/>
            <person name="Henrissat B."/>
            <person name="Kuo A."/>
            <person name="Liang C."/>
            <person name="Lipzen A."/>
            <person name="Lutzoni F."/>
            <person name="Magnuson J."/>
            <person name="Mondo S."/>
            <person name="Nolan M."/>
            <person name="Ohm R."/>
            <person name="Pangilinan J."/>
            <person name="Park H.-J."/>
            <person name="Ramirez L."/>
            <person name="Alfaro M."/>
            <person name="Sun H."/>
            <person name="Tritt A."/>
            <person name="Yoshinaga Y."/>
            <person name="Zwiers L.-H."/>
            <person name="Turgeon B."/>
            <person name="Goodwin S."/>
            <person name="Spatafora J."/>
            <person name="Crous P."/>
            <person name="Grigoriev I."/>
        </authorList>
    </citation>
    <scope>NUCLEOTIDE SEQUENCE</scope>
    <source>
        <strain evidence="5">CBS 121410</strain>
    </source>
</reference>
<feature type="region of interest" description="Disordered" evidence="4">
    <location>
        <begin position="108"/>
        <end position="130"/>
    </location>
</feature>
<dbReference type="PANTHER" id="PTHR46517:SF1">
    <property type="entry name" value="FRUCTOSE-2,6-BISPHOSPHATASE TIGAR"/>
    <property type="match status" value="1"/>
</dbReference>
<dbReference type="GO" id="GO:0045820">
    <property type="term" value="P:negative regulation of glycolytic process"/>
    <property type="evidence" value="ECO:0007669"/>
    <property type="project" value="TreeGrafter"/>
</dbReference>
<keyword evidence="6" id="KW-1185">Reference proteome</keyword>
<name>A0A9P4HYN2_9PEZI</name>
<accession>A0A9P4HYN2</accession>
<feature type="binding site" evidence="3">
    <location>
        <begin position="7"/>
        <end position="14"/>
    </location>
    <ligand>
        <name>substrate</name>
    </ligand>
</feature>
<dbReference type="SUPFAM" id="SSF53254">
    <property type="entry name" value="Phosphoglycerate mutase-like"/>
    <property type="match status" value="1"/>
</dbReference>
<evidence type="ECO:0000313" key="5">
    <source>
        <dbReference type="EMBL" id="KAF2090318.1"/>
    </source>
</evidence>
<dbReference type="Proteomes" id="UP000799776">
    <property type="component" value="Unassembled WGS sequence"/>
</dbReference>
<dbReference type="GO" id="GO:0004331">
    <property type="term" value="F:fructose-2,6-bisphosphate 2-phosphatase activity"/>
    <property type="evidence" value="ECO:0007669"/>
    <property type="project" value="TreeGrafter"/>
</dbReference>
<dbReference type="InterPro" id="IPR051695">
    <property type="entry name" value="Phosphoglycerate_Mutase"/>
</dbReference>
<evidence type="ECO:0000313" key="6">
    <source>
        <dbReference type="Proteomes" id="UP000799776"/>
    </source>
</evidence>
<feature type="binding site" evidence="3">
    <location>
        <position position="59"/>
    </location>
    <ligand>
        <name>substrate</name>
    </ligand>
</feature>
<dbReference type="InterPro" id="IPR029033">
    <property type="entry name" value="His_PPase_superfam"/>
</dbReference>
<dbReference type="AlphaFoldDB" id="A0A9P4HYN2"/>
<sequence>MRLFLIRHGETVDNVAGLYAGSRDSQLTNHGFQQAGRLGQHFRDTDVRLTHIFASPLQRARITAERIRDAQPGAASQAANKASLPITSSPLLKEQDFGFYEGKAFFERPHGSNKTGKQDHLDKHKDEPGFVDVESKDSMAERMDTFLREHILGLWQSDGESQEHVVAVVSHGIILSVLWRRILRHLPRKSVSLVPELMSSQPVSLEHLGGFSNTGFLELVMARGKDSDSADPALKPSLKPDDTKAAQENVETLTDSVPEDSTDARLLPQSPEAVPAQYAERIVPAPEVENVANILRNWTTTICVINGKEHLRNFKRTGGGVGSSAYNEGQKTIESFFKRRKVD</sequence>
<evidence type="ECO:0000256" key="4">
    <source>
        <dbReference type="SAM" id="MobiDB-lite"/>
    </source>
</evidence>
<feature type="active site" description="Proton donor/acceptor" evidence="2">
    <location>
        <position position="94"/>
    </location>
</feature>
<dbReference type="OrthoDB" id="354304at2759"/>
<protein>
    <submittedName>
        <fullName evidence="5">Phosphoglycerate mutase-like protein</fullName>
    </submittedName>
</protein>
<evidence type="ECO:0000256" key="3">
    <source>
        <dbReference type="PIRSR" id="PIRSR613078-2"/>
    </source>
</evidence>
<dbReference type="InterPro" id="IPR013078">
    <property type="entry name" value="His_Pase_superF_clade-1"/>
</dbReference>
<organism evidence="5 6">
    <name type="scientific">Saccharata proteae CBS 121410</name>
    <dbReference type="NCBI Taxonomy" id="1314787"/>
    <lineage>
        <taxon>Eukaryota</taxon>
        <taxon>Fungi</taxon>
        <taxon>Dikarya</taxon>
        <taxon>Ascomycota</taxon>
        <taxon>Pezizomycotina</taxon>
        <taxon>Dothideomycetes</taxon>
        <taxon>Dothideomycetes incertae sedis</taxon>
        <taxon>Botryosphaeriales</taxon>
        <taxon>Saccharataceae</taxon>
        <taxon>Saccharata</taxon>
    </lineage>
</organism>
<gene>
    <name evidence="5" type="ORF">K490DRAFT_63194</name>
</gene>
<dbReference type="PANTHER" id="PTHR46517">
    <property type="entry name" value="FRUCTOSE-2,6-BISPHOSPHATASE TIGAR"/>
    <property type="match status" value="1"/>
</dbReference>
<keyword evidence="1" id="KW-0378">Hydrolase</keyword>
<dbReference type="Pfam" id="PF00300">
    <property type="entry name" value="His_Phos_1"/>
    <property type="match status" value="1"/>
</dbReference>
<dbReference type="Gene3D" id="3.40.50.1240">
    <property type="entry name" value="Phosphoglycerate mutase-like"/>
    <property type="match status" value="1"/>
</dbReference>
<dbReference type="GO" id="GO:0043456">
    <property type="term" value="P:regulation of pentose-phosphate shunt"/>
    <property type="evidence" value="ECO:0007669"/>
    <property type="project" value="TreeGrafter"/>
</dbReference>
<dbReference type="SMART" id="SM00855">
    <property type="entry name" value="PGAM"/>
    <property type="match status" value="1"/>
</dbReference>